<evidence type="ECO:0000256" key="8">
    <source>
        <dbReference type="PIRSR" id="PIRSR628651-50"/>
    </source>
</evidence>
<dbReference type="GO" id="GO:0008270">
    <property type="term" value="F:zinc ion binding"/>
    <property type="evidence" value="ECO:0007669"/>
    <property type="project" value="UniProtKB-KW"/>
</dbReference>
<protein>
    <submittedName>
        <fullName evidence="13">Inhibitor of growth protein 4</fullName>
    </submittedName>
</protein>
<proteinExistence type="inferred from homology"/>
<gene>
    <name evidence="13" type="ORF">DdX_05524</name>
</gene>
<feature type="compositionally biased region" description="Acidic residues" evidence="11">
    <location>
        <begin position="309"/>
        <end position="318"/>
    </location>
</feature>
<feature type="compositionally biased region" description="Basic residues" evidence="11">
    <location>
        <begin position="325"/>
        <end position="335"/>
    </location>
</feature>
<feature type="binding site" evidence="9">
    <location>
        <position position="372"/>
    </location>
    <ligand>
        <name>Zn(2+)</name>
        <dbReference type="ChEBI" id="CHEBI:29105"/>
        <label>1</label>
    </ligand>
</feature>
<feature type="compositionally biased region" description="Polar residues" evidence="11">
    <location>
        <begin position="157"/>
        <end position="185"/>
    </location>
</feature>
<feature type="compositionally biased region" description="Basic and acidic residues" evidence="11">
    <location>
        <begin position="146"/>
        <end position="156"/>
    </location>
</feature>
<feature type="site" description="Histone H3K4me3 binding" evidence="8">
    <location>
        <position position="380"/>
    </location>
</feature>
<dbReference type="SUPFAM" id="SSF57903">
    <property type="entry name" value="FYVE/PHD zinc finger"/>
    <property type="match status" value="1"/>
</dbReference>
<evidence type="ECO:0000256" key="10">
    <source>
        <dbReference type="PROSITE-ProRule" id="PRU00146"/>
    </source>
</evidence>
<name>A0AAD4NCB4_9BILA</name>
<dbReference type="InterPro" id="IPR011011">
    <property type="entry name" value="Znf_FYVE_PHD"/>
</dbReference>
<keyword evidence="4 10" id="KW-0863">Zinc-finger</keyword>
<evidence type="ECO:0000256" key="6">
    <source>
        <dbReference type="ARBA" id="ARBA00022853"/>
    </source>
</evidence>
<dbReference type="EMBL" id="JAKKPZ010000006">
    <property type="protein sequence ID" value="KAI1720150.1"/>
    <property type="molecule type" value="Genomic_DNA"/>
</dbReference>
<feature type="domain" description="PHD-type" evidence="12">
    <location>
        <begin position="367"/>
        <end position="416"/>
    </location>
</feature>
<feature type="region of interest" description="Disordered" evidence="11">
    <location>
        <begin position="280"/>
        <end position="361"/>
    </location>
</feature>
<evidence type="ECO:0000259" key="12">
    <source>
        <dbReference type="PROSITE" id="PS50016"/>
    </source>
</evidence>
<evidence type="ECO:0000256" key="9">
    <source>
        <dbReference type="PIRSR" id="PIRSR628651-51"/>
    </source>
</evidence>
<keyword evidence="5 9" id="KW-0862">Zinc</keyword>
<feature type="region of interest" description="Disordered" evidence="11">
    <location>
        <begin position="124"/>
        <end position="190"/>
    </location>
</feature>
<keyword evidence="3 9" id="KW-0479">Metal-binding</keyword>
<dbReference type="Gene3D" id="3.30.40.10">
    <property type="entry name" value="Zinc/RING finger domain, C3HC4 (zinc finger)"/>
    <property type="match status" value="1"/>
</dbReference>
<evidence type="ECO:0000256" key="11">
    <source>
        <dbReference type="SAM" id="MobiDB-lite"/>
    </source>
</evidence>
<dbReference type="PANTHER" id="PTHR10333">
    <property type="entry name" value="INHIBITOR OF GROWTH PROTEIN"/>
    <property type="match status" value="1"/>
</dbReference>
<feature type="binding site" evidence="9">
    <location>
        <position position="370"/>
    </location>
    <ligand>
        <name>Zn(2+)</name>
        <dbReference type="ChEBI" id="CHEBI:29105"/>
        <label>1</label>
    </ligand>
</feature>
<comment type="subcellular location">
    <subcellularLocation>
        <location evidence="1">Nucleus</location>
    </subcellularLocation>
</comment>
<dbReference type="InterPro" id="IPR019787">
    <property type="entry name" value="Znf_PHD-finger"/>
</dbReference>
<keyword evidence="14" id="KW-1185">Reference proteome</keyword>
<dbReference type="GO" id="GO:0006325">
    <property type="term" value="P:chromatin organization"/>
    <property type="evidence" value="ECO:0007669"/>
    <property type="project" value="UniProtKB-KW"/>
</dbReference>
<organism evidence="13 14">
    <name type="scientific">Ditylenchus destructor</name>
    <dbReference type="NCBI Taxonomy" id="166010"/>
    <lineage>
        <taxon>Eukaryota</taxon>
        <taxon>Metazoa</taxon>
        <taxon>Ecdysozoa</taxon>
        <taxon>Nematoda</taxon>
        <taxon>Chromadorea</taxon>
        <taxon>Rhabditida</taxon>
        <taxon>Tylenchina</taxon>
        <taxon>Tylenchomorpha</taxon>
        <taxon>Sphaerularioidea</taxon>
        <taxon>Anguinidae</taxon>
        <taxon>Anguininae</taxon>
        <taxon>Ditylenchus</taxon>
    </lineage>
</organism>
<evidence type="ECO:0000313" key="13">
    <source>
        <dbReference type="EMBL" id="KAI1720150.1"/>
    </source>
</evidence>
<feature type="binding site" evidence="9">
    <location>
        <position position="410"/>
    </location>
    <ligand>
        <name>Zn(2+)</name>
        <dbReference type="ChEBI" id="CHEBI:29105"/>
        <label>2</label>
    </ligand>
</feature>
<dbReference type="InterPro" id="IPR028651">
    <property type="entry name" value="ING_fam"/>
</dbReference>
<feature type="binding site" evidence="9">
    <location>
        <position position="383"/>
    </location>
    <ligand>
        <name>Zn(2+)</name>
        <dbReference type="ChEBI" id="CHEBI:29105"/>
        <label>2</label>
    </ligand>
</feature>
<evidence type="ECO:0000313" key="14">
    <source>
        <dbReference type="Proteomes" id="UP001201812"/>
    </source>
</evidence>
<dbReference type="InterPro" id="IPR001965">
    <property type="entry name" value="Znf_PHD"/>
</dbReference>
<dbReference type="FunFam" id="3.30.40.10:FF:000016">
    <property type="entry name" value="Inhibitor of growth protein"/>
    <property type="match status" value="1"/>
</dbReference>
<reference evidence="13" key="1">
    <citation type="submission" date="2022-01" db="EMBL/GenBank/DDBJ databases">
        <title>Genome Sequence Resource for Two Populations of Ditylenchus destructor, the Migratory Endoparasitic Phytonematode.</title>
        <authorList>
            <person name="Zhang H."/>
            <person name="Lin R."/>
            <person name="Xie B."/>
        </authorList>
    </citation>
    <scope>NUCLEOTIDE SEQUENCE</scope>
    <source>
        <strain evidence="13">BazhouSP</strain>
    </source>
</reference>
<dbReference type="PROSITE" id="PS50016">
    <property type="entry name" value="ZF_PHD_2"/>
    <property type="match status" value="1"/>
</dbReference>
<evidence type="ECO:0000256" key="1">
    <source>
        <dbReference type="ARBA" id="ARBA00004123"/>
    </source>
</evidence>
<feature type="site" description="Histone H3K4me3 binding" evidence="8">
    <location>
        <position position="392"/>
    </location>
</feature>
<dbReference type="InterPro" id="IPR013083">
    <property type="entry name" value="Znf_RING/FYVE/PHD"/>
</dbReference>
<keyword evidence="7" id="KW-0539">Nucleus</keyword>
<dbReference type="InterPro" id="IPR019786">
    <property type="entry name" value="Zinc_finger_PHD-type_CS"/>
</dbReference>
<feature type="binding site" evidence="9">
    <location>
        <position position="394"/>
    </location>
    <ligand>
        <name>Zn(2+)</name>
        <dbReference type="ChEBI" id="CHEBI:29105"/>
        <label>1</label>
    </ligand>
</feature>
<dbReference type="GO" id="GO:0005634">
    <property type="term" value="C:nucleus"/>
    <property type="evidence" value="ECO:0007669"/>
    <property type="project" value="UniProtKB-SubCell"/>
</dbReference>
<sequence length="424" mass="47246">MIEFAKPGNDATTNASTKNTLDADVLSKLGSMISSSAWETIKNFVAQEQELDSFRAIIHSKLSALSKQVNSDDWEKVPIIDKCKVVREIQECFYDLQLVEHANQAPLIELAKVVFSMNKRRCMRRTSSAKAKPPKKQKLEASLSNRDVRRIEREQKSPSFSRPAQYGSNPDLTASSNPLTQTNSKGEALPLASRIVQREGIKRRLNQDKCINGKSEKSVLGATPANTSMDVDDDCALNEIADCTGDMKEPEVILAKKELSPEDVPLHAPSPPRRRAAAVAAAMSVAETVNPRSHSPRKRGNGASNLGAIDDDMEESAAEVEHEPKKRKYITKKERRLREKRQEKSASPEERRGSRGGTSMAVESNEPTYCHCNQVSYGNMVCCDNTACEIEWFHFNCVGLSSKPRGKWYCDACTIELQKPKYKK</sequence>
<accession>A0AAD4NCB4</accession>
<evidence type="ECO:0000256" key="5">
    <source>
        <dbReference type="ARBA" id="ARBA00022833"/>
    </source>
</evidence>
<evidence type="ECO:0000256" key="7">
    <source>
        <dbReference type="ARBA" id="ARBA00023242"/>
    </source>
</evidence>
<feature type="compositionally biased region" description="Basic and acidic residues" evidence="11">
    <location>
        <begin position="336"/>
        <end position="353"/>
    </location>
</feature>
<feature type="site" description="Histone H3K4me3 binding" evidence="8">
    <location>
        <position position="384"/>
    </location>
</feature>
<evidence type="ECO:0000256" key="3">
    <source>
        <dbReference type="ARBA" id="ARBA00022723"/>
    </source>
</evidence>
<feature type="site" description="Histone H3K4me3 binding" evidence="8">
    <location>
        <position position="369"/>
    </location>
</feature>
<feature type="binding site" evidence="9">
    <location>
        <position position="413"/>
    </location>
    <ligand>
        <name>Zn(2+)</name>
        <dbReference type="ChEBI" id="CHEBI:29105"/>
        <label>2</label>
    </ligand>
</feature>
<feature type="binding site" evidence="9">
    <location>
        <position position="388"/>
    </location>
    <ligand>
        <name>Zn(2+)</name>
        <dbReference type="ChEBI" id="CHEBI:29105"/>
        <label>2</label>
    </ligand>
</feature>
<evidence type="ECO:0000256" key="2">
    <source>
        <dbReference type="ARBA" id="ARBA00010210"/>
    </source>
</evidence>
<dbReference type="Proteomes" id="UP001201812">
    <property type="component" value="Unassembled WGS sequence"/>
</dbReference>
<dbReference type="SMART" id="SM00249">
    <property type="entry name" value="PHD"/>
    <property type="match status" value="1"/>
</dbReference>
<comment type="similarity">
    <text evidence="2">Belongs to the ING family.</text>
</comment>
<keyword evidence="6" id="KW-0156">Chromatin regulator</keyword>
<dbReference type="PROSITE" id="PS01359">
    <property type="entry name" value="ZF_PHD_1"/>
    <property type="match status" value="1"/>
</dbReference>
<dbReference type="AlphaFoldDB" id="A0AAD4NCB4"/>
<comment type="caution">
    <text evidence="13">The sequence shown here is derived from an EMBL/GenBank/DDBJ whole genome shotgun (WGS) entry which is preliminary data.</text>
</comment>
<evidence type="ECO:0000256" key="4">
    <source>
        <dbReference type="ARBA" id="ARBA00022771"/>
    </source>
</evidence>
<feature type="binding site" evidence="9">
    <location>
        <position position="397"/>
    </location>
    <ligand>
        <name>Zn(2+)</name>
        <dbReference type="ChEBI" id="CHEBI:29105"/>
        <label>1</label>
    </ligand>
</feature>
<dbReference type="CDD" id="cd15505">
    <property type="entry name" value="PHD_ING"/>
    <property type="match status" value="1"/>
</dbReference>